<evidence type="ECO:0000256" key="1">
    <source>
        <dbReference type="SAM" id="MobiDB-lite"/>
    </source>
</evidence>
<feature type="compositionally biased region" description="Polar residues" evidence="1">
    <location>
        <begin position="313"/>
        <end position="326"/>
    </location>
</feature>
<feature type="region of interest" description="Disordered" evidence="1">
    <location>
        <begin position="34"/>
        <end position="57"/>
    </location>
</feature>
<feature type="compositionally biased region" description="Low complexity" evidence="1">
    <location>
        <begin position="448"/>
        <end position="458"/>
    </location>
</feature>
<feature type="compositionally biased region" description="Low complexity" evidence="1">
    <location>
        <begin position="89"/>
        <end position="99"/>
    </location>
</feature>
<feature type="region of interest" description="Disordered" evidence="1">
    <location>
        <begin position="70"/>
        <end position="99"/>
    </location>
</feature>
<protein>
    <recommendedName>
        <fullName evidence="4">SPOR domain-containing protein</fullName>
    </recommendedName>
</protein>
<keyword evidence="3" id="KW-1185">Reference proteome</keyword>
<evidence type="ECO:0008006" key="4">
    <source>
        <dbReference type="Google" id="ProtNLM"/>
    </source>
</evidence>
<name>A0A8J7Z7C7_9CYAN</name>
<feature type="region of interest" description="Disordered" evidence="1">
    <location>
        <begin position="270"/>
        <end position="405"/>
    </location>
</feature>
<dbReference type="EMBL" id="WVIE01000005">
    <property type="protein sequence ID" value="NDJ16860.1"/>
    <property type="molecule type" value="Genomic_DNA"/>
</dbReference>
<accession>A0A8J7Z7C7</accession>
<proteinExistence type="predicted"/>
<feature type="compositionally biased region" description="Low complexity" evidence="1">
    <location>
        <begin position="285"/>
        <end position="295"/>
    </location>
</feature>
<feature type="region of interest" description="Disordered" evidence="1">
    <location>
        <begin position="448"/>
        <end position="467"/>
    </location>
</feature>
<organism evidence="2 3">
    <name type="scientific">Myxacorys almedinensis A</name>
    <dbReference type="NCBI Taxonomy" id="2690445"/>
    <lineage>
        <taxon>Bacteria</taxon>
        <taxon>Bacillati</taxon>
        <taxon>Cyanobacteriota</taxon>
        <taxon>Cyanophyceae</taxon>
        <taxon>Leptolyngbyales</taxon>
        <taxon>Leptolyngbyaceae</taxon>
        <taxon>Myxacorys</taxon>
        <taxon>Myxacorys almedinensis</taxon>
    </lineage>
</organism>
<feature type="region of interest" description="Disordered" evidence="1">
    <location>
        <begin position="127"/>
        <end position="146"/>
    </location>
</feature>
<evidence type="ECO:0000313" key="3">
    <source>
        <dbReference type="Proteomes" id="UP000646053"/>
    </source>
</evidence>
<feature type="compositionally biased region" description="Pro residues" evidence="1">
    <location>
        <begin position="368"/>
        <end position="382"/>
    </location>
</feature>
<feature type="compositionally biased region" description="Acidic residues" evidence="1">
    <location>
        <begin position="132"/>
        <end position="146"/>
    </location>
</feature>
<sequence>MHYDASSESIHPKLHRALDCLDVRLEDELTRYRRQRSGQSLASVVAPPKPKPARKATDFLLLNAGTASTPQLAGANAAPKALSQDQDRPSPSGSAGLALLSPESDVENTTLPQPETIETFAPVSLDRHSDLAESEPPETDAPPDDYLESSEELLRSLARQEAQVEVERSFLESLLTPLGVGSMLTLLLSSAMFGYVIMNPASLRNLGNAFAARREAIPVAKPTAASSSSSSEMPNAVPLDSQEFVDLGLNNLATLKSAPRGGNAAISAERNSVGTAPSPSPQPSAAPSAESSKSSGTQPSGGTVTALPAPRFSSASPTAATVTNGGATSGIAQRATPRREAEPVAASSSANRRSSSQSRDRPAAAKPYNPPPIKSYSPPDPPARSDAQPVDVAPTSVSRTGAGGYSYKVEIPFTGDHSLDAARKVAPDAYLRPDGKIQLGAAQSQAEAQQKAQAFQDQGISADINQR</sequence>
<reference evidence="2" key="1">
    <citation type="submission" date="2019-12" db="EMBL/GenBank/DDBJ databases">
        <title>High-Quality draft genome sequences of three cyanobacteria isolated from the limestone walls of the Old Cathedral of Coimbra.</title>
        <authorList>
            <person name="Tiago I."/>
            <person name="Soares F."/>
            <person name="Portugal A."/>
        </authorList>
    </citation>
    <scope>NUCLEOTIDE SEQUENCE</scope>
    <source>
        <strain evidence="2">A</strain>
    </source>
</reference>
<comment type="caution">
    <text evidence="2">The sequence shown here is derived from an EMBL/GenBank/DDBJ whole genome shotgun (WGS) entry which is preliminary data.</text>
</comment>
<dbReference type="Proteomes" id="UP000646053">
    <property type="component" value="Unassembled WGS sequence"/>
</dbReference>
<gene>
    <name evidence="2" type="ORF">GS601_06075</name>
</gene>
<evidence type="ECO:0000313" key="2">
    <source>
        <dbReference type="EMBL" id="NDJ16860.1"/>
    </source>
</evidence>
<dbReference type="AlphaFoldDB" id="A0A8J7Z7C7"/>
<dbReference type="RefSeq" id="WP_162422367.1">
    <property type="nucleotide sequence ID" value="NZ_WVIE01000005.1"/>
</dbReference>
<feature type="compositionally biased region" description="Low complexity" evidence="1">
    <location>
        <begin position="345"/>
        <end position="357"/>
    </location>
</feature>